<evidence type="ECO:0000313" key="11">
    <source>
        <dbReference type="EMBL" id="PVA07291.1"/>
    </source>
</evidence>
<evidence type="ECO:0000256" key="6">
    <source>
        <dbReference type="ARBA" id="ARBA00022989"/>
    </source>
</evidence>
<accession>A0A2T7FYQ5</accession>
<evidence type="ECO:0000256" key="10">
    <source>
        <dbReference type="HAMAP-Rule" id="MF_00115"/>
    </source>
</evidence>
<dbReference type="GO" id="GO:0005886">
    <property type="term" value="C:plasma membrane"/>
    <property type="evidence" value="ECO:0007669"/>
    <property type="project" value="UniProtKB-SubCell"/>
</dbReference>
<dbReference type="InterPro" id="IPR037673">
    <property type="entry name" value="MSC/AndL"/>
</dbReference>
<dbReference type="PRINTS" id="PR01264">
    <property type="entry name" value="MECHCHANNEL"/>
</dbReference>
<keyword evidence="3 10" id="KW-0813">Transport</keyword>
<comment type="similarity">
    <text evidence="2 10">Belongs to the MscL family.</text>
</comment>
<dbReference type="Proteomes" id="UP000244817">
    <property type="component" value="Unassembled WGS sequence"/>
</dbReference>
<sequence>MLNEFKDFIAKGNVMDMAVGIIIGAAFTAIVSSLVADLINPIIAIFTGGIDFSGWYYVIGGDASAYASITEAEEAGASVFAVGRFIMAVVNFFIIAFVVFMLVKMVNRIKAAAEKPDEVAPEVDSGPSQLDVLLEIRDSLKKT</sequence>
<comment type="subunit">
    <text evidence="10">Homopentamer.</text>
</comment>
<dbReference type="PANTHER" id="PTHR30266">
    <property type="entry name" value="MECHANOSENSITIVE CHANNEL MSCL"/>
    <property type="match status" value="1"/>
</dbReference>
<evidence type="ECO:0000256" key="8">
    <source>
        <dbReference type="ARBA" id="ARBA00023136"/>
    </source>
</evidence>
<comment type="subcellular location">
    <subcellularLocation>
        <location evidence="10">Cell inner membrane</location>
        <topology evidence="10">Multi-pass membrane protein</topology>
    </subcellularLocation>
    <subcellularLocation>
        <location evidence="1">Cell membrane</location>
        <topology evidence="1">Multi-pass membrane protein</topology>
    </subcellularLocation>
</comment>
<dbReference type="EMBL" id="QCYG01000003">
    <property type="protein sequence ID" value="PVA07291.1"/>
    <property type="molecule type" value="Genomic_DNA"/>
</dbReference>
<dbReference type="Gene3D" id="1.10.1200.120">
    <property type="entry name" value="Large-conductance mechanosensitive channel, MscL, domain 1"/>
    <property type="match status" value="1"/>
</dbReference>
<comment type="caution">
    <text evidence="11">The sequence shown here is derived from an EMBL/GenBank/DDBJ whole genome shotgun (WGS) entry which is preliminary data.</text>
</comment>
<dbReference type="InterPro" id="IPR001185">
    <property type="entry name" value="MS_channel"/>
</dbReference>
<dbReference type="NCBIfam" id="NF010557">
    <property type="entry name" value="PRK13952.1"/>
    <property type="match status" value="1"/>
</dbReference>
<evidence type="ECO:0000313" key="12">
    <source>
        <dbReference type="Proteomes" id="UP000244817"/>
    </source>
</evidence>
<dbReference type="PROSITE" id="PS01327">
    <property type="entry name" value="MSCL"/>
    <property type="match status" value="1"/>
</dbReference>
<organism evidence="11 12">
    <name type="scientific">Thalassorhabdomicrobium marinisediminis</name>
    <dbReference type="NCBI Taxonomy" id="2170577"/>
    <lineage>
        <taxon>Bacteria</taxon>
        <taxon>Pseudomonadati</taxon>
        <taxon>Pseudomonadota</taxon>
        <taxon>Alphaproteobacteria</taxon>
        <taxon>Rhodobacterales</taxon>
        <taxon>Paracoccaceae</taxon>
        <taxon>Thalassorhabdomicrobium</taxon>
    </lineage>
</organism>
<keyword evidence="7 10" id="KW-0406">Ion transport</keyword>
<evidence type="ECO:0000256" key="7">
    <source>
        <dbReference type="ARBA" id="ARBA00023065"/>
    </source>
</evidence>
<gene>
    <name evidence="10" type="primary">mscL</name>
    <name evidence="11" type="ORF">DC363_05450</name>
</gene>
<keyword evidence="10" id="KW-0997">Cell inner membrane</keyword>
<dbReference type="OrthoDB" id="9810350at2"/>
<keyword evidence="5 10" id="KW-0812">Transmembrane</keyword>
<evidence type="ECO:0000256" key="2">
    <source>
        <dbReference type="ARBA" id="ARBA00007254"/>
    </source>
</evidence>
<reference evidence="11 12" key="1">
    <citation type="submission" date="2018-04" db="EMBL/GenBank/DDBJ databases">
        <title>Pelagivirga bohaiensis gen. nov., sp. nov., a bacterium isolated from the Bohai Sea.</title>
        <authorList>
            <person name="Ji X."/>
        </authorList>
    </citation>
    <scope>NUCLEOTIDE SEQUENCE [LARGE SCALE GENOMIC DNA]</scope>
    <source>
        <strain evidence="11 12">BH-SD16</strain>
    </source>
</reference>
<dbReference type="NCBIfam" id="TIGR00220">
    <property type="entry name" value="mscL"/>
    <property type="match status" value="1"/>
</dbReference>
<keyword evidence="4 10" id="KW-1003">Cell membrane</keyword>
<evidence type="ECO:0000256" key="4">
    <source>
        <dbReference type="ARBA" id="ARBA00022475"/>
    </source>
</evidence>
<keyword evidence="6 10" id="KW-1133">Transmembrane helix</keyword>
<dbReference type="PANTHER" id="PTHR30266:SF2">
    <property type="entry name" value="LARGE-CONDUCTANCE MECHANOSENSITIVE CHANNEL"/>
    <property type="match status" value="1"/>
</dbReference>
<feature type="transmembrane region" description="Helical" evidence="10">
    <location>
        <begin position="79"/>
        <end position="103"/>
    </location>
</feature>
<protein>
    <recommendedName>
        <fullName evidence="10">Large-conductance mechanosensitive channel</fullName>
    </recommendedName>
</protein>
<feature type="transmembrane region" description="Helical" evidence="10">
    <location>
        <begin position="38"/>
        <end position="59"/>
    </location>
</feature>
<dbReference type="RefSeq" id="WP_108640119.1">
    <property type="nucleotide sequence ID" value="NZ_QCYG01000003.1"/>
</dbReference>
<dbReference type="InterPro" id="IPR036019">
    <property type="entry name" value="MscL_channel"/>
</dbReference>
<dbReference type="Pfam" id="PF01741">
    <property type="entry name" value="MscL"/>
    <property type="match status" value="1"/>
</dbReference>
<dbReference type="SUPFAM" id="SSF81330">
    <property type="entry name" value="Gated mechanosensitive channel"/>
    <property type="match status" value="1"/>
</dbReference>
<keyword evidence="9 10" id="KW-0407">Ion channel</keyword>
<evidence type="ECO:0000256" key="5">
    <source>
        <dbReference type="ARBA" id="ARBA00022692"/>
    </source>
</evidence>
<dbReference type="AlphaFoldDB" id="A0A2T7FYQ5"/>
<dbReference type="HAMAP" id="MF_00115">
    <property type="entry name" value="MscL"/>
    <property type="match status" value="1"/>
</dbReference>
<evidence type="ECO:0000256" key="9">
    <source>
        <dbReference type="ARBA" id="ARBA00023303"/>
    </source>
</evidence>
<proteinExistence type="inferred from homology"/>
<keyword evidence="12" id="KW-1185">Reference proteome</keyword>
<evidence type="ECO:0000256" key="3">
    <source>
        <dbReference type="ARBA" id="ARBA00022448"/>
    </source>
</evidence>
<evidence type="ECO:0000256" key="1">
    <source>
        <dbReference type="ARBA" id="ARBA00004651"/>
    </source>
</evidence>
<feature type="transmembrane region" description="Helical" evidence="10">
    <location>
        <begin position="12"/>
        <end position="31"/>
    </location>
</feature>
<name>A0A2T7FYQ5_9RHOB</name>
<dbReference type="GO" id="GO:0008381">
    <property type="term" value="F:mechanosensitive monoatomic ion channel activity"/>
    <property type="evidence" value="ECO:0007669"/>
    <property type="project" value="UniProtKB-UniRule"/>
</dbReference>
<keyword evidence="8 10" id="KW-0472">Membrane</keyword>
<dbReference type="InterPro" id="IPR019823">
    <property type="entry name" value="Mechanosensitive_channel_CS"/>
</dbReference>
<comment type="function">
    <text evidence="10">Channel that opens in response to stretch forces in the membrane lipid bilayer. May participate in the regulation of osmotic pressure changes within the cell.</text>
</comment>